<dbReference type="PANTHER" id="PTHR33747">
    <property type="entry name" value="UPF0225 PROTEIN SCO1677"/>
    <property type="match status" value="1"/>
</dbReference>
<dbReference type="InterPro" id="IPR032710">
    <property type="entry name" value="NTF2-like_dom_sf"/>
</dbReference>
<evidence type="ECO:0000256" key="2">
    <source>
        <dbReference type="HAMAP-Rule" id="MF_00612"/>
    </source>
</evidence>
<accession>A0A223MWS7</accession>
<name>A0A223MWS7_9VIBR</name>
<evidence type="ECO:0000313" key="4">
    <source>
        <dbReference type="EMBL" id="ASU21976.1"/>
    </source>
</evidence>
<dbReference type="InterPro" id="IPR048469">
    <property type="entry name" value="YchJ-like_M"/>
</dbReference>
<protein>
    <recommendedName>
        <fullName evidence="2">UPF0225 protein CCZ37_04935</fullName>
    </recommendedName>
</protein>
<dbReference type="KEGG" id="vqi:CCZ37_04935"/>
<gene>
    <name evidence="4" type="ORF">CCZ37_04935</name>
</gene>
<dbReference type="HAMAP" id="MF_00612">
    <property type="entry name" value="UPF0225"/>
    <property type="match status" value="1"/>
</dbReference>
<dbReference type="Proteomes" id="UP000215148">
    <property type="component" value="Chromosome 1"/>
</dbReference>
<dbReference type="SUPFAM" id="SSF54427">
    <property type="entry name" value="NTF2-like"/>
    <property type="match status" value="1"/>
</dbReference>
<dbReference type="NCBIfam" id="NF002449">
    <property type="entry name" value="PRK01617.1"/>
    <property type="match status" value="1"/>
</dbReference>
<dbReference type="InterPro" id="IPR004027">
    <property type="entry name" value="SEC_C_motif"/>
</dbReference>
<evidence type="ECO:0000313" key="5">
    <source>
        <dbReference type="Proteomes" id="UP000215148"/>
    </source>
</evidence>
<evidence type="ECO:0000259" key="3">
    <source>
        <dbReference type="Pfam" id="PF17775"/>
    </source>
</evidence>
<dbReference type="NCBIfam" id="NF002592">
    <property type="entry name" value="PRK02250.1"/>
    <property type="match status" value="1"/>
</dbReference>
<keyword evidence="5" id="KW-1185">Reference proteome</keyword>
<feature type="domain" description="YchJ-like middle NTF2-like" evidence="3">
    <location>
        <begin position="36"/>
        <end position="132"/>
    </location>
</feature>
<reference evidence="4 5" key="1">
    <citation type="submission" date="2017-08" db="EMBL/GenBank/DDBJ databases">
        <title>The Vibrio qinghaiensis sp.-Q67 is a luminous bacteria isolated firstly from Qinghai lake, Qinghai province, China, which has been proved to be very sensitive to detect environmental and food pollutants. Therefore, complete genome analysis of V. qinghaiensis sp.-Q67 highlights the potential application of this strain on detection of hazards in the contaminated environments.</title>
        <authorList>
            <person name="Gong L."/>
        </authorList>
    </citation>
    <scope>NUCLEOTIDE SEQUENCE [LARGE SCALE GENOMIC DNA]</scope>
    <source>
        <strain evidence="4 5">Q67</strain>
    </source>
</reference>
<sequence>MGNLRGFMNQCYCGSHLDYQHCCEPIHSDSALAIYPEQLMRARYSAHVLGLVDFVINTYHPSCNAPQQRDAIEESINSQWCGLDVISASIRNNENEGFVHFKAYYTQNQQQFCLQERSRFIREDGIWFYIDGEFPQENTPTKLGRNDPCHCSSGKKFKKCCG</sequence>
<dbReference type="PANTHER" id="PTHR33747:SF1">
    <property type="entry name" value="ADENYLATE CYCLASE-ASSOCIATED CAP C-TERMINAL DOMAIN-CONTAINING PROTEIN"/>
    <property type="match status" value="1"/>
</dbReference>
<dbReference type="AlphaFoldDB" id="A0A223MWS7"/>
<evidence type="ECO:0000256" key="1">
    <source>
        <dbReference type="ARBA" id="ARBA00010839"/>
    </source>
</evidence>
<dbReference type="Pfam" id="PF17775">
    <property type="entry name" value="YchJ_M-like"/>
    <property type="match status" value="1"/>
</dbReference>
<dbReference type="InterPro" id="IPR023006">
    <property type="entry name" value="YchJ-like"/>
</dbReference>
<dbReference type="Gene3D" id="3.10.450.50">
    <property type="match status" value="1"/>
</dbReference>
<organism evidence="4 5">
    <name type="scientific">Vibrio qinghaiensis</name>
    <dbReference type="NCBI Taxonomy" id="2025808"/>
    <lineage>
        <taxon>Bacteria</taxon>
        <taxon>Pseudomonadati</taxon>
        <taxon>Pseudomonadota</taxon>
        <taxon>Gammaproteobacteria</taxon>
        <taxon>Vibrionales</taxon>
        <taxon>Vibrionaceae</taxon>
        <taxon>Vibrio</taxon>
    </lineage>
</organism>
<proteinExistence type="inferred from homology"/>
<dbReference type="Pfam" id="PF02810">
    <property type="entry name" value="SEC-C"/>
    <property type="match status" value="1"/>
</dbReference>
<dbReference type="EMBL" id="CP022741">
    <property type="protein sequence ID" value="ASU21976.1"/>
    <property type="molecule type" value="Genomic_DNA"/>
</dbReference>
<dbReference type="SUPFAM" id="SSF103642">
    <property type="entry name" value="Sec-C motif"/>
    <property type="match status" value="1"/>
</dbReference>
<comment type="similarity">
    <text evidence="1 2">Belongs to the UPF0225 family.</text>
</comment>